<comment type="cofactor">
    <cofactor evidence="7">
        <name>Zn(2+)</name>
        <dbReference type="ChEBI" id="CHEBI:29105"/>
    </cofactor>
    <text evidence="7">Binds 1 zinc ion.</text>
</comment>
<keyword evidence="6 7" id="KW-0862">Zinc</keyword>
<dbReference type="InterPro" id="IPR023091">
    <property type="entry name" value="MetalPrtase_cat_dom_sf_prd"/>
</dbReference>
<dbReference type="NCBIfam" id="TIGR00043">
    <property type="entry name" value="rRNA maturation RNase YbeY"/>
    <property type="match status" value="1"/>
</dbReference>
<evidence type="ECO:0000256" key="2">
    <source>
        <dbReference type="ARBA" id="ARBA00022722"/>
    </source>
</evidence>
<keyword evidence="4 7" id="KW-0255">Endonuclease</keyword>
<dbReference type="InterPro" id="IPR002036">
    <property type="entry name" value="YbeY"/>
</dbReference>
<keyword evidence="7" id="KW-0963">Cytoplasm</keyword>
<sequence>MLSATRWSEKLSKPMKAKMLQTELTASPQWGTEPEWPDLAARAAKAAIAASSRADLMSRNFDIEVSVKLSDNAEVQTLNKAYRGKDKPTNVLSFPQIQPDLLDTLANTDDGEALLGDIILAYETCRDEAVAKDISFSSHITHLIVHGSLHLLGYDHENEVDAGVMENCEINALATLGIANPYTEQA</sequence>
<comment type="similarity">
    <text evidence="1 7">Belongs to the endoribonuclease YbeY family.</text>
</comment>
<dbReference type="AlphaFoldDB" id="Q594H0"/>
<keyword evidence="2 7" id="KW-0540">Nuclease</keyword>
<keyword evidence="7" id="KW-0690">Ribosome biogenesis</keyword>
<dbReference type="GO" id="GO:0004521">
    <property type="term" value="F:RNA endonuclease activity"/>
    <property type="evidence" value="ECO:0007669"/>
    <property type="project" value="UniProtKB-UniRule"/>
</dbReference>
<dbReference type="GO" id="GO:0004222">
    <property type="term" value="F:metalloendopeptidase activity"/>
    <property type="evidence" value="ECO:0007669"/>
    <property type="project" value="InterPro"/>
</dbReference>
<organism evidence="8">
    <name type="scientific">Agrobacterium sp. 'luteum'</name>
    <dbReference type="NCBI Taxonomy" id="285944"/>
    <lineage>
        <taxon>Bacteria</taxon>
        <taxon>Pseudomonadati</taxon>
        <taxon>Pseudomonadota</taxon>
        <taxon>Alphaproteobacteria</taxon>
        <taxon>Hyphomicrobiales</taxon>
        <taxon>Rhizobiaceae</taxon>
        <taxon>Rhizobium/Agrobacterium group</taxon>
        <taxon>Agrobacterium</taxon>
    </lineage>
</organism>
<protein>
    <recommendedName>
        <fullName evidence="7">Endoribonuclease YbeY</fullName>
        <ecNumber evidence="7">3.1.-.-</ecNumber>
    </recommendedName>
</protein>
<evidence type="ECO:0000256" key="6">
    <source>
        <dbReference type="ARBA" id="ARBA00022833"/>
    </source>
</evidence>
<evidence type="ECO:0000256" key="4">
    <source>
        <dbReference type="ARBA" id="ARBA00022759"/>
    </source>
</evidence>
<comment type="function">
    <text evidence="7">Single strand-specific metallo-endoribonuclease involved in late-stage 70S ribosome quality control and in maturation of the 3' terminus of the 16S rRNA.</text>
</comment>
<dbReference type="PANTHER" id="PTHR46986">
    <property type="entry name" value="ENDORIBONUCLEASE YBEY, CHLOROPLASTIC"/>
    <property type="match status" value="1"/>
</dbReference>
<dbReference type="InterPro" id="IPR020549">
    <property type="entry name" value="YbeY_CS"/>
</dbReference>
<keyword evidence="7" id="KW-0698">rRNA processing</keyword>
<comment type="subcellular location">
    <subcellularLocation>
        <location evidence="7">Cytoplasm</location>
    </subcellularLocation>
</comment>
<dbReference type="HAMAP" id="MF_00009">
    <property type="entry name" value="Endoribonucl_YbeY"/>
    <property type="match status" value="1"/>
</dbReference>
<dbReference type="Gene3D" id="3.40.390.30">
    <property type="entry name" value="Metalloproteases ('zincins'), catalytic domain"/>
    <property type="match status" value="1"/>
</dbReference>
<accession>Q594H0</accession>
<evidence type="ECO:0000313" key="8">
    <source>
        <dbReference type="EMBL" id="AAT79462.1"/>
    </source>
</evidence>
<dbReference type="GO" id="GO:0006364">
    <property type="term" value="P:rRNA processing"/>
    <property type="evidence" value="ECO:0007669"/>
    <property type="project" value="UniProtKB-UniRule"/>
</dbReference>
<proteinExistence type="inferred from homology"/>
<keyword evidence="5 7" id="KW-0378">Hydrolase</keyword>
<evidence type="ECO:0000256" key="1">
    <source>
        <dbReference type="ARBA" id="ARBA00010875"/>
    </source>
</evidence>
<keyword evidence="3 7" id="KW-0479">Metal-binding</keyword>
<dbReference type="SUPFAM" id="SSF55486">
    <property type="entry name" value="Metalloproteases ('zincins'), catalytic domain"/>
    <property type="match status" value="1"/>
</dbReference>
<evidence type="ECO:0000256" key="3">
    <source>
        <dbReference type="ARBA" id="ARBA00022723"/>
    </source>
</evidence>
<dbReference type="EC" id="3.1.-.-" evidence="7"/>
<feature type="binding site" evidence="7">
    <location>
        <position position="156"/>
    </location>
    <ligand>
        <name>Zn(2+)</name>
        <dbReference type="ChEBI" id="CHEBI:29105"/>
        <note>catalytic</note>
    </ligand>
</feature>
<reference evidence="8" key="1">
    <citation type="submission" date="2004-03" db="EMBL/GenBank/DDBJ databases">
        <title>A Terrestrial Progenitor of Eukaryotic C2H2 Transcriptional Regulators in Marine Microorganisms.</title>
        <authorList>
            <person name="Wang S.-Y."/>
            <person name="Kado C.I."/>
        </authorList>
    </citation>
    <scope>NUCLEOTIDE SEQUENCE</scope>
    <source>
        <strain evidence="8">19D1</strain>
    </source>
</reference>
<dbReference type="Pfam" id="PF02130">
    <property type="entry name" value="YbeY"/>
    <property type="match status" value="1"/>
</dbReference>
<gene>
    <name evidence="7" type="primary">ybeY</name>
</gene>
<evidence type="ECO:0000256" key="7">
    <source>
        <dbReference type="HAMAP-Rule" id="MF_00009"/>
    </source>
</evidence>
<evidence type="ECO:0000256" key="5">
    <source>
        <dbReference type="ARBA" id="ARBA00022801"/>
    </source>
</evidence>
<feature type="binding site" evidence="7">
    <location>
        <position position="150"/>
    </location>
    <ligand>
        <name>Zn(2+)</name>
        <dbReference type="ChEBI" id="CHEBI:29105"/>
        <note>catalytic</note>
    </ligand>
</feature>
<dbReference type="GO" id="GO:0005737">
    <property type="term" value="C:cytoplasm"/>
    <property type="evidence" value="ECO:0007669"/>
    <property type="project" value="UniProtKB-SubCell"/>
</dbReference>
<dbReference type="EMBL" id="AY570981">
    <property type="protein sequence ID" value="AAT79462.1"/>
    <property type="molecule type" value="Genomic_DNA"/>
</dbReference>
<name>Q594H0_9HYPH</name>
<dbReference type="GO" id="GO:0008270">
    <property type="term" value="F:zinc ion binding"/>
    <property type="evidence" value="ECO:0007669"/>
    <property type="project" value="UniProtKB-UniRule"/>
</dbReference>
<dbReference type="PANTHER" id="PTHR46986:SF1">
    <property type="entry name" value="ENDORIBONUCLEASE YBEY, CHLOROPLASTIC"/>
    <property type="match status" value="1"/>
</dbReference>
<feature type="binding site" evidence="7">
    <location>
        <position position="146"/>
    </location>
    <ligand>
        <name>Zn(2+)</name>
        <dbReference type="ChEBI" id="CHEBI:29105"/>
        <note>catalytic</note>
    </ligand>
</feature>
<dbReference type="PROSITE" id="PS01306">
    <property type="entry name" value="UPF0054"/>
    <property type="match status" value="1"/>
</dbReference>